<sequence length="110" mass="12478">MGEKYQMHRSAVDMAKAFRQFQKADHSFTDHKDKSALNHLNSGLDWFQRSLDHLNQAEIDAANKIADEINEGNNELKKSIDDYSSGKENTAANHYAKALGHYDKALDLIN</sequence>
<reference evidence="1 2" key="1">
    <citation type="submission" date="2022-11" db="EMBL/GenBank/DDBJ databases">
        <title>The characterization of three novel Bacteroidetes species and genomic analysis of their roles in tidal elemental geochemical cycles.</title>
        <authorList>
            <person name="Ma K."/>
        </authorList>
    </citation>
    <scope>NUCLEOTIDE SEQUENCE [LARGE SCALE GENOMIC DNA]</scope>
    <source>
        <strain evidence="1 2">M17</strain>
    </source>
</reference>
<organism evidence="1 2">
    <name type="scientific">Mangrovivirga halotolerans</name>
    <dbReference type="NCBI Taxonomy" id="2993936"/>
    <lineage>
        <taxon>Bacteria</taxon>
        <taxon>Pseudomonadati</taxon>
        <taxon>Bacteroidota</taxon>
        <taxon>Cytophagia</taxon>
        <taxon>Cytophagales</taxon>
        <taxon>Mangrovivirgaceae</taxon>
        <taxon>Mangrovivirga</taxon>
    </lineage>
</organism>
<evidence type="ECO:0008006" key="3">
    <source>
        <dbReference type="Google" id="ProtNLM"/>
    </source>
</evidence>
<proteinExistence type="predicted"/>
<comment type="caution">
    <text evidence="1">The sequence shown here is derived from an EMBL/GenBank/DDBJ whole genome shotgun (WGS) entry which is preliminary data.</text>
</comment>
<evidence type="ECO:0000313" key="1">
    <source>
        <dbReference type="EMBL" id="MCX2744158.1"/>
    </source>
</evidence>
<dbReference type="RefSeq" id="WP_266056624.1">
    <property type="nucleotide sequence ID" value="NZ_JAPFQN010000005.1"/>
</dbReference>
<name>A0ABT3RQV2_9BACT</name>
<accession>A0ABT3RQV2</accession>
<dbReference type="EMBL" id="JAPFQN010000005">
    <property type="protein sequence ID" value="MCX2744158.1"/>
    <property type="molecule type" value="Genomic_DNA"/>
</dbReference>
<gene>
    <name evidence="1" type="ORF">OO013_09790</name>
</gene>
<protein>
    <recommendedName>
        <fullName evidence="3">Tetratricopeptide repeat protein</fullName>
    </recommendedName>
</protein>
<evidence type="ECO:0000313" key="2">
    <source>
        <dbReference type="Proteomes" id="UP001209885"/>
    </source>
</evidence>
<keyword evidence="2" id="KW-1185">Reference proteome</keyword>
<dbReference type="Proteomes" id="UP001209885">
    <property type="component" value="Unassembled WGS sequence"/>
</dbReference>